<dbReference type="SUPFAM" id="SSF46785">
    <property type="entry name" value="Winged helix' DNA-binding domain"/>
    <property type="match status" value="1"/>
</dbReference>
<dbReference type="Pfam" id="PF24034">
    <property type="entry name" value="DUF7343"/>
    <property type="match status" value="1"/>
</dbReference>
<dbReference type="EMBL" id="LNGC01000012">
    <property type="protein sequence ID" value="KYC53010.1"/>
    <property type="molecule type" value="Genomic_DNA"/>
</dbReference>
<feature type="transmembrane region" description="Helical" evidence="1">
    <location>
        <begin position="204"/>
        <end position="224"/>
    </location>
</feature>
<keyword evidence="1" id="KW-0472">Membrane</keyword>
<evidence type="ECO:0000313" key="3">
    <source>
        <dbReference type="EMBL" id="KYC53010.1"/>
    </source>
</evidence>
<dbReference type="Gene3D" id="1.10.10.10">
    <property type="entry name" value="Winged helix-like DNA-binding domain superfamily/Winged helix DNA-binding domain"/>
    <property type="match status" value="1"/>
</dbReference>
<dbReference type="InterPro" id="IPR036388">
    <property type="entry name" value="WH-like_DNA-bd_sf"/>
</dbReference>
<accession>A0A150J727</accession>
<organism evidence="3 4">
    <name type="scientific">Candidatus Methanofastidiosum methylothiophilum</name>
    <dbReference type="NCBI Taxonomy" id="1705564"/>
    <lineage>
        <taxon>Archaea</taxon>
        <taxon>Methanobacteriati</taxon>
        <taxon>Methanobacteriota</taxon>
        <taxon>Stenosarchaea group</taxon>
        <taxon>Candidatus Methanofastidiosia</taxon>
        <taxon>Candidatus Methanofastidiosales</taxon>
        <taxon>Candidatus Methanofastidiosaceae</taxon>
        <taxon>Candidatus Methanofastidiosum</taxon>
    </lineage>
</organism>
<protein>
    <submittedName>
        <fullName evidence="3">MarR family protein</fullName>
    </submittedName>
</protein>
<sequence length="307" mass="35226">MAKEIKLIYRPLLIALLLVFLILPISFSNIIAENQIEITYLKIDVEIMEDHSVKESIDIILYPKDENDFNLYLPNGYKNLEILYNDEKIDLPLNQIIRLNSNELNSIKISYTIPNAVEMKKKDFVYMKELVYPNVKNLIFRIKLPPAYGINSEDISAIIPEPTYLQSDGKRIIVLWEMKSPSTPTMFKIKYNSLVTDNGFDTSILVPLAIVLIILISVGILLVYRSSKNRNVEVKIPPSLLSEDEMTICEIIRNEGGKIKQKKLSSITGFSKAKITKILSNLEKKELIEREPIGRTFVITLKKKIDH</sequence>
<name>A0A150J727_9EURY</name>
<dbReference type="InterPro" id="IPR055767">
    <property type="entry name" value="DUF7343"/>
</dbReference>
<reference evidence="3 4" key="1">
    <citation type="journal article" date="2016" name="ISME J.">
        <title>Chasing the elusive Euryarchaeota class WSA2: genomes reveal a uniquely fastidious methyl-reducing methanogen.</title>
        <authorList>
            <person name="Nobu M.K."/>
            <person name="Narihiro T."/>
            <person name="Kuroda K."/>
            <person name="Mei R."/>
            <person name="Liu W.T."/>
        </authorList>
    </citation>
    <scope>NUCLEOTIDE SEQUENCE [LARGE SCALE GENOMIC DNA]</scope>
    <source>
        <strain evidence="3">U1lsi0528_Bin055</strain>
    </source>
</reference>
<evidence type="ECO:0000259" key="2">
    <source>
        <dbReference type="Pfam" id="PF24034"/>
    </source>
</evidence>
<evidence type="ECO:0000313" key="4">
    <source>
        <dbReference type="Proteomes" id="UP000075398"/>
    </source>
</evidence>
<comment type="caution">
    <text evidence="3">The sequence shown here is derived from an EMBL/GenBank/DDBJ whole genome shotgun (WGS) entry which is preliminary data.</text>
</comment>
<evidence type="ECO:0000256" key="1">
    <source>
        <dbReference type="SAM" id="Phobius"/>
    </source>
</evidence>
<keyword evidence="1" id="KW-1133">Transmembrane helix</keyword>
<keyword evidence="1" id="KW-0812">Transmembrane</keyword>
<dbReference type="InterPro" id="IPR036390">
    <property type="entry name" value="WH_DNA-bd_sf"/>
</dbReference>
<dbReference type="Proteomes" id="UP000075398">
    <property type="component" value="Unassembled WGS sequence"/>
</dbReference>
<proteinExistence type="predicted"/>
<dbReference type="AlphaFoldDB" id="A0A150J727"/>
<feature type="domain" description="DUF7343" evidence="2">
    <location>
        <begin position="242"/>
        <end position="301"/>
    </location>
</feature>
<gene>
    <name evidence="3" type="ORF">AMQ22_00488</name>
</gene>